<keyword evidence="2" id="KW-1185">Reference proteome</keyword>
<dbReference type="EMBL" id="AP019416">
    <property type="protein sequence ID" value="BBI49029.1"/>
    <property type="molecule type" value="Genomic_DNA"/>
</dbReference>
<evidence type="ECO:0000313" key="2">
    <source>
        <dbReference type="Proteomes" id="UP000289555"/>
    </source>
</evidence>
<accession>A0ABM7GF71</accession>
<gene>
    <name evidence="1" type="ORF">HORIV_14500</name>
</gene>
<evidence type="ECO:0000313" key="1">
    <source>
        <dbReference type="EMBL" id="BBI49029.1"/>
    </source>
</evidence>
<reference evidence="2" key="1">
    <citation type="journal article" date="2019" name="Microbiol. Resour. Announc.">
        <title>Complete Genome Sequence of Halomonas olivaria, a Moderately Halophilic Bacterium Isolated from Olive Processing Effluents, Obtained by Nanopore Sequencing.</title>
        <authorList>
            <person name="Nagata S."/>
            <person name="Ii K.M."/>
            <person name="Tsukimi T."/>
            <person name="Miura M.C."/>
            <person name="Galipon J."/>
            <person name="Arakawa K."/>
        </authorList>
    </citation>
    <scope>NUCLEOTIDE SEQUENCE [LARGE SCALE GENOMIC DNA]</scope>
    <source>
        <strain evidence="2">TYRC17</strain>
    </source>
</reference>
<dbReference type="Proteomes" id="UP000289555">
    <property type="component" value="Chromosome"/>
</dbReference>
<protein>
    <submittedName>
        <fullName evidence="1">Uncharacterized protein</fullName>
    </submittedName>
</protein>
<proteinExistence type="predicted"/>
<name>A0ABM7GF71_9GAMM</name>
<organism evidence="1 2">
    <name type="scientific">Vreelandella olivaria</name>
    <dbReference type="NCBI Taxonomy" id="390919"/>
    <lineage>
        <taxon>Bacteria</taxon>
        <taxon>Pseudomonadati</taxon>
        <taxon>Pseudomonadota</taxon>
        <taxon>Gammaproteobacteria</taxon>
        <taxon>Oceanospirillales</taxon>
        <taxon>Halomonadaceae</taxon>
        <taxon>Vreelandella</taxon>
    </lineage>
</organism>
<sequence>MLGCEADCWWSEGRPQEERQALTHQVGQAPRRAIETSEDHFSIVASDSLVLHLVEKLREETHPSKFVEENSPA</sequence>